<dbReference type="GO" id="GO:0000221">
    <property type="term" value="C:vacuolar proton-transporting V-type ATPase, V1 domain"/>
    <property type="evidence" value="ECO:0007669"/>
    <property type="project" value="TreeGrafter"/>
</dbReference>
<evidence type="ECO:0000256" key="1">
    <source>
        <dbReference type="ARBA" id="ARBA00006138"/>
    </source>
</evidence>
<dbReference type="InterPro" id="IPR004907">
    <property type="entry name" value="ATPase_V1-cplx_csu"/>
</dbReference>
<comment type="function">
    <text evidence="6">Subunit of the V1 complex of vacuolar(H+)-ATPase (V-ATPase), a multisubunit enzyme composed of a peripheral complex (V1) that hydrolyzes ATP and a membrane integral complex (V0) that translocates protons. V-ATPase is responsible for acidifying and maintaining the pH of intracellular compartments and in some cell types, is targeted to the plasma membrane, where it is responsible for acidifying the extracellular environment. Subunit C is necessary for the assembly of the catalytic sector of the enzyme and is likely to have a specific function in its catalytic activity.</text>
</comment>
<dbReference type="STRING" id="698492.A0A0E9NA16"/>
<evidence type="ECO:0000256" key="4">
    <source>
        <dbReference type="ARBA" id="ARBA00023065"/>
    </source>
</evidence>
<reference evidence="7 8" key="1">
    <citation type="journal article" date="2011" name="J. Gen. Appl. Microbiol.">
        <title>Draft genome sequencing of the enigmatic yeast Saitoella complicata.</title>
        <authorList>
            <person name="Nishida H."/>
            <person name="Hamamoto M."/>
            <person name="Sugiyama J."/>
        </authorList>
    </citation>
    <scope>NUCLEOTIDE SEQUENCE [LARGE SCALE GENOMIC DNA]</scope>
    <source>
        <strain evidence="7 8">NRRL Y-17804</strain>
    </source>
</reference>
<dbReference type="EMBL" id="BACD03000005">
    <property type="protein sequence ID" value="GAO46638.1"/>
    <property type="molecule type" value="Genomic_DNA"/>
</dbReference>
<comment type="caution">
    <text evidence="7">The sequence shown here is derived from an EMBL/GenBank/DDBJ whole genome shotgun (WGS) entry which is preliminary data.</text>
</comment>
<evidence type="ECO:0000256" key="3">
    <source>
        <dbReference type="ARBA" id="ARBA00022781"/>
    </source>
</evidence>
<evidence type="ECO:0000256" key="2">
    <source>
        <dbReference type="ARBA" id="ARBA00022448"/>
    </source>
</evidence>
<evidence type="ECO:0000256" key="5">
    <source>
        <dbReference type="ARBA" id="ARBA00053565"/>
    </source>
</evidence>
<keyword evidence="2 6" id="KW-0813">Transport</keyword>
<dbReference type="Pfam" id="PF03223">
    <property type="entry name" value="V-ATPase_C"/>
    <property type="match status" value="1"/>
</dbReference>
<keyword evidence="3 6" id="KW-0375">Hydrogen ion transport</keyword>
<keyword evidence="4 6" id="KW-0406">Ion transport</keyword>
<sequence>MITRSKLNTRRIKQQEDNWTMAPSTQHYWIVSIPTENSSRGDVFQSLKSRIASSNRDYAEVSTFPIPAFKIGTLDSLVSQSEELAKIDAQFEGTVLKVVDVMKGVLQGDDDKVREQCVVNDRPVDSYLTSFSWSTTRYRTTLSIPELSSTLTKEMTSLDIDLRTKYSQYQQAKGNLLTIQRKQTGNLSTRSLEGLVHKDDLVLESEYMETLLVAVPINDQKDWLKQYETLAPMVVPRSSSKVAEDDDFALYNVTVFKKYSHQFSQKCREHKFVPREYKYDENALENSQKEQKQLGEQEKKLWGETLRLARTSYSDAVTAWAHLKALRTFVESVLRYGLPPDFVSVIIKPYHKQEKKAKKELDSAYSYLGGPAFSEKKSKSRKADDDDAAIGALEVEYSPYVFYSMVV</sequence>
<organism evidence="7 8">
    <name type="scientific">Saitoella complicata (strain BCRC 22490 / CBS 7301 / JCM 7358 / NBRC 10748 / NRRL Y-17804)</name>
    <dbReference type="NCBI Taxonomy" id="698492"/>
    <lineage>
        <taxon>Eukaryota</taxon>
        <taxon>Fungi</taxon>
        <taxon>Dikarya</taxon>
        <taxon>Ascomycota</taxon>
        <taxon>Taphrinomycotina</taxon>
        <taxon>Taphrinomycotina incertae sedis</taxon>
        <taxon>Saitoella</taxon>
    </lineage>
</organism>
<protein>
    <recommendedName>
        <fullName evidence="6">V-type proton ATPase subunit C</fullName>
    </recommendedName>
</protein>
<accession>A0A0E9NA16</accession>
<dbReference type="Gene3D" id="1.20.1460.10">
    <property type="entry name" value="subunit c (vma5p) of the yeast v-atpase, domain 2"/>
    <property type="match status" value="1"/>
</dbReference>
<comment type="subunit">
    <text evidence="6">V-ATPase is a heteromultimeric enzyme composed of a peripheral catalytic V1 complex (components A to H) attached to an integral membrane V0 proton pore complex.</text>
</comment>
<dbReference type="Proteomes" id="UP000033140">
    <property type="component" value="Unassembled WGS sequence"/>
</dbReference>
<dbReference type="PANTHER" id="PTHR10137:SF0">
    <property type="entry name" value="V-TYPE PROTON ATPASE SUBUNIT C"/>
    <property type="match status" value="1"/>
</dbReference>
<dbReference type="GO" id="GO:0046961">
    <property type="term" value="F:proton-transporting ATPase activity, rotational mechanism"/>
    <property type="evidence" value="ECO:0007669"/>
    <property type="project" value="InterPro"/>
</dbReference>
<comment type="similarity">
    <text evidence="1 6">Belongs to the V-ATPase C subunit family.</text>
</comment>
<evidence type="ECO:0000313" key="7">
    <source>
        <dbReference type="EMBL" id="GAO46638.1"/>
    </source>
</evidence>
<keyword evidence="8" id="KW-1185">Reference proteome</keyword>
<comment type="function">
    <text evidence="5">Subunit of the V1 complex of vacuolar(H+)-ATPase (V-ATPase), a multisubunit enzyme composed of a peripheral complex (V1) that hydrolyzes ATP and a membrane integral complex (V0) that translocates protons. V-ATPase is responsible for acidifying and maintaining the pH of intracellular compartments. Subunit C is necessary for the assembly of the catalytic sector of the enzyme and is likely to have a specific function in its catalytic activity. Reversibly leaves the enzyme after glucose depletion, causing the catalytic subcomplex V1 to detach from the V0 section.</text>
</comment>
<reference evidence="7 8" key="2">
    <citation type="journal article" date="2014" name="J. Gen. Appl. Microbiol.">
        <title>The early diverging ascomycetous budding yeast Saitoella complicata has three histone deacetylases belonging to the Clr6, Hos2, and Rpd3 lineages.</title>
        <authorList>
            <person name="Nishida H."/>
            <person name="Matsumoto T."/>
            <person name="Kondo S."/>
            <person name="Hamamoto M."/>
            <person name="Yoshikawa H."/>
        </authorList>
    </citation>
    <scope>NUCLEOTIDE SEQUENCE [LARGE SCALE GENOMIC DNA]</scope>
    <source>
        <strain evidence="7 8">NRRL Y-17804</strain>
    </source>
</reference>
<proteinExistence type="inferred from homology"/>
<dbReference type="Gene3D" id="3.30.70.100">
    <property type="match status" value="1"/>
</dbReference>
<dbReference type="OMA" id="VMIWIHV"/>
<reference evidence="7 8" key="3">
    <citation type="journal article" date="2015" name="Genome Announc.">
        <title>Draft Genome Sequence of the Archiascomycetous Yeast Saitoella complicata.</title>
        <authorList>
            <person name="Yamauchi K."/>
            <person name="Kondo S."/>
            <person name="Hamamoto M."/>
            <person name="Takahashi Y."/>
            <person name="Ogura Y."/>
            <person name="Hayashi T."/>
            <person name="Nishida H."/>
        </authorList>
    </citation>
    <scope>NUCLEOTIDE SEQUENCE [LARGE SCALE GENOMIC DNA]</scope>
    <source>
        <strain evidence="7 8">NRRL Y-17804</strain>
    </source>
</reference>
<dbReference type="InterPro" id="IPR036132">
    <property type="entry name" value="Vac_ATP_synth_c_sf"/>
</dbReference>
<evidence type="ECO:0000256" key="6">
    <source>
        <dbReference type="RuleBase" id="RU364010"/>
    </source>
</evidence>
<evidence type="ECO:0000313" key="8">
    <source>
        <dbReference type="Proteomes" id="UP000033140"/>
    </source>
</evidence>
<dbReference type="FunFam" id="3.30.70.100:FF:000002">
    <property type="entry name" value="V-type proton ATPase subunit C"/>
    <property type="match status" value="1"/>
</dbReference>
<dbReference type="CDD" id="cd14785">
    <property type="entry name" value="V-ATPase_C"/>
    <property type="match status" value="1"/>
</dbReference>
<dbReference type="SUPFAM" id="SSF118203">
    <property type="entry name" value="Vacuolar ATP synthase subunit C"/>
    <property type="match status" value="1"/>
</dbReference>
<gene>
    <name evidence="7" type="ORF">G7K_0864-t1</name>
</gene>
<dbReference type="PANTHER" id="PTHR10137">
    <property type="entry name" value="V-TYPE PROTON ATPASE SUBUNIT C"/>
    <property type="match status" value="1"/>
</dbReference>
<dbReference type="Gene3D" id="3.30.70.1180">
    <property type="entry name" value="Vacuolar atp synthase subunit c, domain 1"/>
    <property type="match status" value="1"/>
</dbReference>
<dbReference type="AlphaFoldDB" id="A0A0E9NA16"/>
<name>A0A0E9NA16_SAICN</name>